<keyword evidence="3" id="KW-1185">Reference proteome</keyword>
<protein>
    <recommendedName>
        <fullName evidence="1">Amine oxidase domain-containing protein</fullName>
    </recommendedName>
</protein>
<dbReference type="InParanoid" id="A0A0C3I7I9"/>
<reference evidence="3" key="2">
    <citation type="submission" date="2015-01" db="EMBL/GenBank/DDBJ databases">
        <title>Evolutionary Origins and Diversification of the Mycorrhizal Mutualists.</title>
        <authorList>
            <consortium name="DOE Joint Genome Institute"/>
            <consortium name="Mycorrhizal Genomics Consortium"/>
            <person name="Kohler A."/>
            <person name="Kuo A."/>
            <person name="Nagy L.G."/>
            <person name="Floudas D."/>
            <person name="Copeland A."/>
            <person name="Barry K.W."/>
            <person name="Cichocki N."/>
            <person name="Veneault-Fourrey C."/>
            <person name="LaButti K."/>
            <person name="Lindquist E.A."/>
            <person name="Lipzen A."/>
            <person name="Lundell T."/>
            <person name="Morin E."/>
            <person name="Murat C."/>
            <person name="Riley R."/>
            <person name="Ohm R."/>
            <person name="Sun H."/>
            <person name="Tunlid A."/>
            <person name="Henrissat B."/>
            <person name="Grigoriev I.V."/>
            <person name="Hibbett D.S."/>
            <person name="Martin F."/>
        </authorList>
    </citation>
    <scope>NUCLEOTIDE SEQUENCE [LARGE SCALE GENOMIC DNA]</scope>
    <source>
        <strain evidence="3">Marx 270</strain>
    </source>
</reference>
<dbReference type="Gene3D" id="3.50.50.60">
    <property type="entry name" value="FAD/NAD(P)-binding domain"/>
    <property type="match status" value="1"/>
</dbReference>
<proteinExistence type="predicted"/>
<dbReference type="PANTHER" id="PTHR10742:SF342">
    <property type="entry name" value="AMINE OXIDASE"/>
    <property type="match status" value="1"/>
</dbReference>
<dbReference type="Pfam" id="PF01593">
    <property type="entry name" value="Amino_oxidase"/>
    <property type="match status" value="2"/>
</dbReference>
<dbReference type="InterPro" id="IPR036188">
    <property type="entry name" value="FAD/NAD-bd_sf"/>
</dbReference>
<dbReference type="Gene3D" id="3.90.660.10">
    <property type="match status" value="2"/>
</dbReference>
<name>A0A0C3I7I9_PISTI</name>
<sequence>MPFEGDPLALYGKNIIEDYHASLTTKLPQPDADKTNSFDISDEKLRFFPDRKVGILGAGVGGLYTALILDSLGVEYEILEASDRIGGRLSTYKFPGGKMYDYYDAGAMRYPLPKKDAQGRYKNGIMKRLAELIIYPPLNQGLDRLKDRLMPYYYKAREGPNLKPGFYYFNGVYEPVSETPKGPFRGQEMGVDADYIKAGVDAISDDVTKPFVRMLIEDFKHDEKKGWKVMMENDSYSVRAYMAFKYLPSANLELPPQHLPNDVINWCGLLSSSSGGYNRALTESVFSPLAFAKVGGTDFGDVDWKCFDGGSEVLPKMMAKVINETKKDRIHFGKRVTAIRLSDLIIILPPEFPKHKIPSAAEELENYSDAGDLVAGASETIGDPGRRERVIILRGAGVRVSVNSESRVYSHVISTLPLPVLRTIDMGGAEMNTMQKNALRQLQYGPSVKIAILFKEPWWTTKLGIVGGQSFTDLPIRTIVYPSYGADPNAESRVLIASYCWTSDADRLGSLANPQQSDRLKELVLRNLAEAHARVRPNGNLITYDFLQDQFLDMHVKDWSHDPHAMGAFAFFGPGDFQNLYTSLTYPAANKRLHFAGEALSTRHGWVVGALDSAWRAVYEYLSVTDQKDKMKRFTDMWGKNVEWTSPSVQPQYDESGKPLPSNLLYEHFGLIDKAIGAGEIKY</sequence>
<dbReference type="AlphaFoldDB" id="A0A0C3I7I9"/>
<evidence type="ECO:0000313" key="2">
    <source>
        <dbReference type="EMBL" id="KIN93132.1"/>
    </source>
</evidence>
<dbReference type="Proteomes" id="UP000054217">
    <property type="component" value="Unassembled WGS sequence"/>
</dbReference>
<dbReference type="HOGENOM" id="CLU_004498_8_1_1"/>
<reference evidence="2 3" key="1">
    <citation type="submission" date="2014-04" db="EMBL/GenBank/DDBJ databases">
        <authorList>
            <consortium name="DOE Joint Genome Institute"/>
            <person name="Kuo A."/>
            <person name="Kohler A."/>
            <person name="Costa M.D."/>
            <person name="Nagy L.G."/>
            <person name="Floudas D."/>
            <person name="Copeland A."/>
            <person name="Barry K.W."/>
            <person name="Cichocki N."/>
            <person name="Veneault-Fourrey C."/>
            <person name="LaButti K."/>
            <person name="Lindquist E.A."/>
            <person name="Lipzen A."/>
            <person name="Lundell T."/>
            <person name="Morin E."/>
            <person name="Murat C."/>
            <person name="Sun H."/>
            <person name="Tunlid A."/>
            <person name="Henrissat B."/>
            <person name="Grigoriev I.V."/>
            <person name="Hibbett D.S."/>
            <person name="Martin F."/>
            <person name="Nordberg H.P."/>
            <person name="Cantor M.N."/>
            <person name="Hua S.X."/>
        </authorList>
    </citation>
    <scope>NUCLEOTIDE SEQUENCE [LARGE SCALE GENOMIC DNA]</scope>
    <source>
        <strain evidence="2 3">Marx 270</strain>
    </source>
</reference>
<dbReference type="GO" id="GO:0001716">
    <property type="term" value="F:L-amino-acid oxidase activity"/>
    <property type="evidence" value="ECO:0007669"/>
    <property type="project" value="TreeGrafter"/>
</dbReference>
<feature type="domain" description="Amine oxidase" evidence="1">
    <location>
        <begin position="61"/>
        <end position="111"/>
    </location>
</feature>
<accession>A0A0C3I7I9</accession>
<evidence type="ECO:0000313" key="3">
    <source>
        <dbReference type="Proteomes" id="UP000054217"/>
    </source>
</evidence>
<organism evidence="2 3">
    <name type="scientific">Pisolithus tinctorius Marx 270</name>
    <dbReference type="NCBI Taxonomy" id="870435"/>
    <lineage>
        <taxon>Eukaryota</taxon>
        <taxon>Fungi</taxon>
        <taxon>Dikarya</taxon>
        <taxon>Basidiomycota</taxon>
        <taxon>Agaricomycotina</taxon>
        <taxon>Agaricomycetes</taxon>
        <taxon>Agaricomycetidae</taxon>
        <taxon>Boletales</taxon>
        <taxon>Sclerodermatineae</taxon>
        <taxon>Pisolithaceae</taxon>
        <taxon>Pisolithus</taxon>
    </lineage>
</organism>
<dbReference type="GO" id="GO:0009063">
    <property type="term" value="P:amino acid catabolic process"/>
    <property type="evidence" value="ECO:0007669"/>
    <property type="project" value="TreeGrafter"/>
</dbReference>
<evidence type="ECO:0000259" key="1">
    <source>
        <dbReference type="Pfam" id="PF01593"/>
    </source>
</evidence>
<dbReference type="OrthoDB" id="7777654at2759"/>
<dbReference type="STRING" id="870435.A0A0C3I7I9"/>
<dbReference type="PANTHER" id="PTHR10742">
    <property type="entry name" value="FLAVIN MONOAMINE OXIDASE"/>
    <property type="match status" value="1"/>
</dbReference>
<feature type="domain" description="Amine oxidase" evidence="1">
    <location>
        <begin position="394"/>
        <end position="618"/>
    </location>
</feature>
<dbReference type="InterPro" id="IPR050281">
    <property type="entry name" value="Flavin_monoamine_oxidase"/>
</dbReference>
<dbReference type="SUPFAM" id="SSF54373">
    <property type="entry name" value="FAD-linked reductases, C-terminal domain"/>
    <property type="match status" value="1"/>
</dbReference>
<dbReference type="InterPro" id="IPR002937">
    <property type="entry name" value="Amino_oxidase"/>
</dbReference>
<gene>
    <name evidence="2" type="ORF">M404DRAFT_1009188</name>
</gene>
<dbReference type="Gene3D" id="1.10.10.1620">
    <property type="match status" value="1"/>
</dbReference>
<dbReference type="SUPFAM" id="SSF51905">
    <property type="entry name" value="FAD/NAD(P)-binding domain"/>
    <property type="match status" value="1"/>
</dbReference>
<dbReference type="EMBL" id="KN832219">
    <property type="protein sequence ID" value="KIN93132.1"/>
    <property type="molecule type" value="Genomic_DNA"/>
</dbReference>